<evidence type="ECO:0000256" key="2">
    <source>
        <dbReference type="SAM" id="SignalP"/>
    </source>
</evidence>
<protein>
    <submittedName>
        <fullName evidence="3">Uncharacterized protein</fullName>
    </submittedName>
</protein>
<feature type="compositionally biased region" description="Low complexity" evidence="1">
    <location>
        <begin position="28"/>
        <end position="45"/>
    </location>
</feature>
<feature type="region of interest" description="Disordered" evidence="1">
    <location>
        <begin position="28"/>
        <end position="51"/>
    </location>
</feature>
<evidence type="ECO:0000256" key="1">
    <source>
        <dbReference type="SAM" id="MobiDB-lite"/>
    </source>
</evidence>
<reference evidence="3" key="1">
    <citation type="submission" date="2022-10" db="EMBL/GenBank/DDBJ databases">
        <title>The complete genomes of actinobacterial strains from the NBC collection.</title>
        <authorList>
            <person name="Joergensen T.S."/>
            <person name="Alvarez Arevalo M."/>
            <person name="Sterndorff E.B."/>
            <person name="Faurdal D."/>
            <person name="Vuksanovic O."/>
            <person name="Mourched A.-S."/>
            <person name="Charusanti P."/>
            <person name="Shaw S."/>
            <person name="Blin K."/>
            <person name="Weber T."/>
        </authorList>
    </citation>
    <scope>NUCLEOTIDE SEQUENCE</scope>
    <source>
        <strain evidence="3">NBC_00003</strain>
    </source>
</reference>
<name>A0AAU2UW94_9ACTN</name>
<evidence type="ECO:0000313" key="3">
    <source>
        <dbReference type="EMBL" id="WTW59394.1"/>
    </source>
</evidence>
<gene>
    <name evidence="3" type="ORF">OG549_01325</name>
</gene>
<feature type="chain" id="PRO_5043928543" evidence="2">
    <location>
        <begin position="23"/>
        <end position="80"/>
    </location>
</feature>
<accession>A0AAU2UW94</accession>
<sequence>MAASLLAAACLVAVLDAPVAAAAQPAGTHIAGPARAASPSSGSPGKAERRAQLNKAAKALQYATICAMFDQPTPTTPHIG</sequence>
<keyword evidence="2" id="KW-0732">Signal</keyword>
<feature type="signal peptide" evidence="2">
    <location>
        <begin position="1"/>
        <end position="22"/>
    </location>
</feature>
<proteinExistence type="predicted"/>
<dbReference type="AlphaFoldDB" id="A0AAU2UW94"/>
<organism evidence="3">
    <name type="scientific">Streptomyces sp. NBC_00003</name>
    <dbReference type="NCBI Taxonomy" id="2903608"/>
    <lineage>
        <taxon>Bacteria</taxon>
        <taxon>Bacillati</taxon>
        <taxon>Actinomycetota</taxon>
        <taxon>Actinomycetes</taxon>
        <taxon>Kitasatosporales</taxon>
        <taxon>Streptomycetaceae</taxon>
        <taxon>Streptomyces</taxon>
    </lineage>
</organism>
<dbReference type="EMBL" id="CP108318">
    <property type="protein sequence ID" value="WTW59394.1"/>
    <property type="molecule type" value="Genomic_DNA"/>
</dbReference>